<evidence type="ECO:0000313" key="3">
    <source>
        <dbReference type="Proteomes" id="UP000585614"/>
    </source>
</evidence>
<feature type="region of interest" description="Disordered" evidence="1">
    <location>
        <begin position="1"/>
        <end position="27"/>
    </location>
</feature>
<protein>
    <submittedName>
        <fullName evidence="2">Uncharacterized protein</fullName>
    </submittedName>
</protein>
<dbReference type="EMBL" id="JACAGC010000006">
    <property type="protein sequence ID" value="KAF6361677.1"/>
    <property type="molecule type" value="Genomic_DNA"/>
</dbReference>
<organism evidence="2 3">
    <name type="scientific">Rhinolophus ferrumequinum</name>
    <name type="common">Greater horseshoe bat</name>
    <dbReference type="NCBI Taxonomy" id="59479"/>
    <lineage>
        <taxon>Eukaryota</taxon>
        <taxon>Metazoa</taxon>
        <taxon>Chordata</taxon>
        <taxon>Craniata</taxon>
        <taxon>Vertebrata</taxon>
        <taxon>Euteleostomi</taxon>
        <taxon>Mammalia</taxon>
        <taxon>Eutheria</taxon>
        <taxon>Laurasiatheria</taxon>
        <taxon>Chiroptera</taxon>
        <taxon>Yinpterochiroptera</taxon>
        <taxon>Rhinolophoidea</taxon>
        <taxon>Rhinolophidae</taxon>
        <taxon>Rhinolophinae</taxon>
        <taxon>Rhinolophus</taxon>
    </lineage>
</organism>
<comment type="caution">
    <text evidence="2">The sequence shown here is derived from an EMBL/GenBank/DDBJ whole genome shotgun (WGS) entry which is preliminary data.</text>
</comment>
<reference evidence="2 3" key="1">
    <citation type="journal article" date="2020" name="Nature">
        <title>Six reference-quality genomes reveal evolution of bat adaptations.</title>
        <authorList>
            <person name="Jebb D."/>
            <person name="Huang Z."/>
            <person name="Pippel M."/>
            <person name="Hughes G.M."/>
            <person name="Lavrichenko K."/>
            <person name="Devanna P."/>
            <person name="Winkler S."/>
            <person name="Jermiin L.S."/>
            <person name="Skirmuntt E.C."/>
            <person name="Katzourakis A."/>
            <person name="Burkitt-Gray L."/>
            <person name="Ray D.A."/>
            <person name="Sullivan K.A.M."/>
            <person name="Roscito J.G."/>
            <person name="Kirilenko B.M."/>
            <person name="Davalos L.M."/>
            <person name="Corthals A.P."/>
            <person name="Power M.L."/>
            <person name="Jones G."/>
            <person name="Ransome R.D."/>
            <person name="Dechmann D.K.N."/>
            <person name="Locatelli A.G."/>
            <person name="Puechmaille S.J."/>
            <person name="Fedrigo O."/>
            <person name="Jarvis E.D."/>
            <person name="Hiller M."/>
            <person name="Vernes S.C."/>
            <person name="Myers E.W."/>
            <person name="Teeling E.C."/>
        </authorList>
    </citation>
    <scope>NUCLEOTIDE SEQUENCE [LARGE SCALE GENOMIC DNA]</scope>
    <source>
        <strain evidence="2">MRhiFer1</strain>
        <tissue evidence="2">Lung</tissue>
    </source>
</reference>
<evidence type="ECO:0000313" key="2">
    <source>
        <dbReference type="EMBL" id="KAF6361677.1"/>
    </source>
</evidence>
<feature type="compositionally biased region" description="Low complexity" evidence="1">
    <location>
        <begin position="16"/>
        <end position="27"/>
    </location>
</feature>
<dbReference type="Proteomes" id="UP000585614">
    <property type="component" value="Unassembled WGS sequence"/>
</dbReference>
<name>A0A7J7YI19_RHIFE</name>
<evidence type="ECO:0000256" key="1">
    <source>
        <dbReference type="SAM" id="MobiDB-lite"/>
    </source>
</evidence>
<gene>
    <name evidence="2" type="ORF">mRhiFer1_009907</name>
</gene>
<dbReference type="AlphaFoldDB" id="A0A7J7YI19"/>
<accession>A0A7J7YI19</accession>
<proteinExistence type="predicted"/>
<sequence>MQSWKNPSGRRGAGAGAALPPSPACRGGAALGPCPGALFAGGEGGRGRQKMPGGKGWAGLGTGSQSPRALDAVRQPARGAHPMISAAGEGGHTRGTRNAAHGHLAAAAACGGRPLGGAHRPGNGADACAPAHTRSFTRSCAQTRELPAAPWIEGRNGSHRRGGGEIDALYGGPGGQIQNLMGWGGALEEAPKKRNRSPIPAPFYRCWNWASQGSTRQGPAPGLEFPTRAGRCLPCPGLVNLPGHEEAARRGFLFFVFFL</sequence>